<dbReference type="Pfam" id="PF04815">
    <property type="entry name" value="Sec23_helical"/>
    <property type="match status" value="1"/>
</dbReference>
<evidence type="ECO:0000259" key="7">
    <source>
        <dbReference type="Pfam" id="PF04815"/>
    </source>
</evidence>
<evidence type="ECO:0008006" key="11">
    <source>
        <dbReference type="Google" id="ProtNLM"/>
    </source>
</evidence>
<evidence type="ECO:0000256" key="2">
    <source>
        <dbReference type="ARBA" id="ARBA00004397"/>
    </source>
</evidence>
<dbReference type="SUPFAM" id="SSF81811">
    <property type="entry name" value="Helical domain of Sec23/24"/>
    <property type="match status" value="1"/>
</dbReference>
<keyword evidence="3" id="KW-0968">Cytoplasmic vesicle</keyword>
<dbReference type="InterPro" id="IPR036180">
    <property type="entry name" value="Gelsolin-like_dom_sf"/>
</dbReference>
<feature type="region of interest" description="Disordered" evidence="4">
    <location>
        <begin position="34"/>
        <end position="58"/>
    </location>
</feature>
<feature type="domain" description="Sec23/Sec24 helical" evidence="7">
    <location>
        <begin position="353"/>
        <end position="451"/>
    </location>
</feature>
<feature type="compositionally biased region" description="Basic and acidic residues" evidence="4">
    <location>
        <begin position="785"/>
        <end position="802"/>
    </location>
</feature>
<dbReference type="InterPro" id="IPR006896">
    <property type="entry name" value="Sec23/24_trunk_dom"/>
</dbReference>
<dbReference type="Proteomes" id="UP001159427">
    <property type="component" value="Unassembled WGS sequence"/>
</dbReference>
<dbReference type="PANTHER" id="PTHR11141">
    <property type="entry name" value="PROTEIN TRANSPORT PROTEIN SEC23"/>
    <property type="match status" value="1"/>
</dbReference>
<keyword evidence="10" id="KW-1185">Reference proteome</keyword>
<dbReference type="InterPro" id="IPR012990">
    <property type="entry name" value="Beta-sandwich_Sec23_24"/>
</dbReference>
<feature type="region of interest" description="Disordered" evidence="4">
    <location>
        <begin position="839"/>
        <end position="924"/>
    </location>
</feature>
<dbReference type="InterPro" id="IPR037550">
    <property type="entry name" value="Sec23_C"/>
</dbReference>
<feature type="compositionally biased region" description="Low complexity" evidence="4">
    <location>
        <begin position="39"/>
        <end position="48"/>
    </location>
</feature>
<organism evidence="9 10">
    <name type="scientific">Porites evermanni</name>
    <dbReference type="NCBI Taxonomy" id="104178"/>
    <lineage>
        <taxon>Eukaryota</taxon>
        <taxon>Metazoa</taxon>
        <taxon>Cnidaria</taxon>
        <taxon>Anthozoa</taxon>
        <taxon>Hexacorallia</taxon>
        <taxon>Scleractinia</taxon>
        <taxon>Fungiina</taxon>
        <taxon>Poritidae</taxon>
        <taxon>Porites</taxon>
    </lineage>
</organism>
<feature type="compositionally biased region" description="Acidic residues" evidence="4">
    <location>
        <begin position="863"/>
        <end position="891"/>
    </location>
</feature>
<feature type="region of interest" description="Disordered" evidence="4">
    <location>
        <begin position="754"/>
        <end position="808"/>
    </location>
</feature>
<evidence type="ECO:0000256" key="3">
    <source>
        <dbReference type="ARBA" id="ARBA00023329"/>
    </source>
</evidence>
<feature type="domain" description="Gelsolin-like" evidence="5">
    <location>
        <begin position="467"/>
        <end position="553"/>
    </location>
</feature>
<dbReference type="InterPro" id="IPR036175">
    <property type="entry name" value="Sec23/24_helical_dom_sf"/>
</dbReference>
<dbReference type="CDD" id="cd11287">
    <property type="entry name" value="Sec23_C"/>
    <property type="match status" value="1"/>
</dbReference>
<protein>
    <recommendedName>
        <fullName evidence="11">Protein transport protein SEC23</fullName>
    </recommendedName>
</protein>
<feature type="domain" description="Sec23/Sec24 beta-sandwich" evidence="8">
    <location>
        <begin position="237"/>
        <end position="340"/>
    </location>
</feature>
<dbReference type="Pfam" id="PF08033">
    <property type="entry name" value="Sec23_BS"/>
    <property type="match status" value="1"/>
</dbReference>
<gene>
    <name evidence="9" type="ORF">PEVE_00028175</name>
</gene>
<evidence type="ECO:0000313" key="9">
    <source>
        <dbReference type="EMBL" id="CAH3016356.1"/>
    </source>
</evidence>
<sequence>VHVHELGCEGCSKSYVFRGTKDLNAKQIQEMLGLGSSGRGQQPQMRGGPVPPQQHQPGNDMFNRFLQPVHKCDMSLTDLLGELQRDPWPVATGKRPLRSTGAALSIAIGLLECTYPNTGGRIMLFMGGPATQGPGMVVDNELKNPMRSHHDLEKDNARFVRKAIKHYEALSKRAAENGHVVDIFACQLDQTGLHEIKSFPNVTGGYMVMGDSFNTALFKQTFQRVFAKDMRGEFKMAFGATLEVKTSRELRLSGAIGPCVSMDRKGPNVSETEIGVGGTCAWKLCGLEPQTTVAIFFEIVNQHTAPVPQGGRGCIQFITQYQHSSGQRRVRVTTCARNWVDSTNIQHIALGFDQEAAAVMMSRIAVFRAEGDDGPDVLRWLDRMLIRLCQKFGEYHKDDPGSFRLAENFSLYPQFMFHLRRSQFLQVFNNSPDETAYYRHILNREDVTNSLIMIQPILYSYSFHGPPEPVLLDSSSILPDRILLLDTFFQILIYHGETIAQWKKAGYHNDPQYESLRSLLQGPVDDAGEILQVRFPMPRYIETEHGGSQARFLLSKVNPSQTHNNMFAWGQDAAGAPVLTDDVSLQVFMEHLKKLAVSNTLALQKVIIFLVYFSSPAWQREEVPCSTRDLQAAFSPLLASVTDAGHHHLKKLWKERVLATLRKGKFQEKAAKRDSTRQHPKDNLNDEKTRNVAYFRLVKINALLKSKLKKPITKHHRSNSSKEKKYPIQFQQFVAKRPSYGPLIQVPQKLRLPLAGKPSTDFDEEATEEVGSTKDTIQDEASFQESRKRENDPDFDGGKESDNSAALAPHIRVTKIHYHGADKDDMMLVHDEGQVADEKGSLVEDQIENKQSQEETTTFKDKEDDEDEDDEDEDQEDDEDKKTEDEETDDTVEQRPQSLKKMKQGPREMSDQKMQNSEIKQDQLNAVRAERERQLQRLQKFYIAQEKQRILRRLWLNYVTTIDQNTGAQPFRQHISPLAWSYPTGLSNAFLLLVPTDPGYQPANELRPIEDTENNQGYSVSVDGLKGVFSKEPGLVVKFNSPSSEVTVAKRSSEVTLVNK</sequence>
<dbReference type="SUPFAM" id="SSF53300">
    <property type="entry name" value="vWA-like"/>
    <property type="match status" value="1"/>
</dbReference>
<feature type="domain" description="Sec23/Sec24 trunk" evidence="6">
    <location>
        <begin position="1"/>
        <end position="226"/>
    </location>
</feature>
<name>A0ABN8LGY0_9CNID</name>
<comment type="subcellular location">
    <subcellularLocation>
        <location evidence="1">Cytoplasmic vesicle</location>
        <location evidence="1">COPII-coated vesicle membrane</location>
        <topology evidence="1">Peripheral membrane protein</topology>
        <orientation evidence="1">Cytoplasmic side</orientation>
    </subcellularLocation>
    <subcellularLocation>
        <location evidence="2">Endoplasmic reticulum membrane</location>
        <topology evidence="2">Peripheral membrane protein</topology>
        <orientation evidence="2">Cytoplasmic side</orientation>
    </subcellularLocation>
</comment>
<feature type="non-terminal residue" evidence="9">
    <location>
        <position position="1"/>
    </location>
</feature>
<dbReference type="Gene3D" id="3.40.20.10">
    <property type="entry name" value="Severin"/>
    <property type="match status" value="1"/>
</dbReference>
<dbReference type="EMBL" id="CALNXI010000039">
    <property type="protein sequence ID" value="CAH3016356.1"/>
    <property type="molecule type" value="Genomic_DNA"/>
</dbReference>
<dbReference type="SUPFAM" id="SSF81995">
    <property type="entry name" value="beta-sandwich domain of Sec23/24"/>
    <property type="match status" value="1"/>
</dbReference>
<evidence type="ECO:0000313" key="10">
    <source>
        <dbReference type="Proteomes" id="UP001159427"/>
    </source>
</evidence>
<dbReference type="PANTHER" id="PTHR11141:SF0">
    <property type="entry name" value="PROTEIN TRANSPORT PROTEIN SEC23"/>
    <property type="match status" value="1"/>
</dbReference>
<dbReference type="InterPro" id="IPR037364">
    <property type="entry name" value="Sec23"/>
</dbReference>
<evidence type="ECO:0000259" key="5">
    <source>
        <dbReference type="Pfam" id="PF00626"/>
    </source>
</evidence>
<evidence type="ECO:0000259" key="8">
    <source>
        <dbReference type="Pfam" id="PF08033"/>
    </source>
</evidence>
<accession>A0ABN8LGY0</accession>
<dbReference type="Gene3D" id="3.40.50.410">
    <property type="entry name" value="von Willebrand factor, type A domain"/>
    <property type="match status" value="1"/>
</dbReference>
<evidence type="ECO:0000256" key="4">
    <source>
        <dbReference type="SAM" id="MobiDB-lite"/>
    </source>
</evidence>
<reference evidence="9 10" key="1">
    <citation type="submission" date="2022-05" db="EMBL/GenBank/DDBJ databases">
        <authorList>
            <consortium name="Genoscope - CEA"/>
            <person name="William W."/>
        </authorList>
    </citation>
    <scope>NUCLEOTIDE SEQUENCE [LARGE SCALE GENOMIC DNA]</scope>
</reference>
<evidence type="ECO:0000259" key="6">
    <source>
        <dbReference type="Pfam" id="PF04811"/>
    </source>
</evidence>
<comment type="caution">
    <text evidence="9">The sequence shown here is derived from an EMBL/GenBank/DDBJ whole genome shotgun (WGS) entry which is preliminary data.</text>
</comment>
<dbReference type="Pfam" id="PF00626">
    <property type="entry name" value="Gelsolin"/>
    <property type="match status" value="1"/>
</dbReference>
<feature type="compositionally biased region" description="Polar residues" evidence="4">
    <location>
        <begin position="912"/>
        <end position="924"/>
    </location>
</feature>
<dbReference type="Pfam" id="PF04811">
    <property type="entry name" value="Sec23_trunk"/>
    <property type="match status" value="1"/>
</dbReference>
<dbReference type="InterPro" id="IPR006900">
    <property type="entry name" value="Sec23/24_helical_dom"/>
</dbReference>
<dbReference type="SUPFAM" id="SSF82754">
    <property type="entry name" value="C-terminal, gelsolin-like domain of Sec23/24"/>
    <property type="match status" value="1"/>
</dbReference>
<feature type="compositionally biased region" description="Basic and acidic residues" evidence="4">
    <location>
        <begin position="839"/>
        <end position="862"/>
    </location>
</feature>
<feature type="compositionally biased region" description="Polar residues" evidence="4">
    <location>
        <begin position="773"/>
        <end position="784"/>
    </location>
</feature>
<dbReference type="InterPro" id="IPR007123">
    <property type="entry name" value="Gelsolin-like_dom"/>
</dbReference>
<dbReference type="InterPro" id="IPR029006">
    <property type="entry name" value="ADF-H/Gelsolin-like_dom_sf"/>
</dbReference>
<proteinExistence type="predicted"/>
<dbReference type="Gene3D" id="1.20.120.730">
    <property type="entry name" value="Sec23/Sec24 helical domain"/>
    <property type="match status" value="1"/>
</dbReference>
<evidence type="ECO:0000256" key="1">
    <source>
        <dbReference type="ARBA" id="ARBA00004299"/>
    </source>
</evidence>
<dbReference type="InterPro" id="IPR036465">
    <property type="entry name" value="vWFA_dom_sf"/>
</dbReference>